<reference evidence="1" key="1">
    <citation type="submission" date="2019-10" db="EMBL/GenBank/DDBJ databases">
        <authorList>
            <consortium name="DOE Joint Genome Institute"/>
            <person name="Kuo A."/>
            <person name="Miyauchi S."/>
            <person name="Kiss E."/>
            <person name="Drula E."/>
            <person name="Kohler A."/>
            <person name="Sanchez-Garcia M."/>
            <person name="Andreopoulos B."/>
            <person name="Barry K.W."/>
            <person name="Bonito G."/>
            <person name="Buee M."/>
            <person name="Carver A."/>
            <person name="Chen C."/>
            <person name="Cichocki N."/>
            <person name="Clum A."/>
            <person name="Culley D."/>
            <person name="Crous P.W."/>
            <person name="Fauchery L."/>
            <person name="Girlanda M."/>
            <person name="Hayes R."/>
            <person name="Keri Z."/>
            <person name="Labutti K."/>
            <person name="Lipzen A."/>
            <person name="Lombard V."/>
            <person name="Magnuson J."/>
            <person name="Maillard F."/>
            <person name="Morin E."/>
            <person name="Murat C."/>
            <person name="Nolan M."/>
            <person name="Ohm R."/>
            <person name="Pangilinan J."/>
            <person name="Pereira M."/>
            <person name="Perotto S."/>
            <person name="Peter M."/>
            <person name="Riley R."/>
            <person name="Sitrit Y."/>
            <person name="Stielow B."/>
            <person name="Szollosi G."/>
            <person name="Zifcakova L."/>
            <person name="Stursova M."/>
            <person name="Spatafora J.W."/>
            <person name="Tedersoo L."/>
            <person name="Vaario L.-M."/>
            <person name="Yamada A."/>
            <person name="Yan M."/>
            <person name="Wang P."/>
            <person name="Xu J."/>
            <person name="Bruns T."/>
            <person name="Baldrian P."/>
            <person name="Vilgalys R."/>
            <person name="Henrissat B."/>
            <person name="Grigoriev I.V."/>
            <person name="Hibbett D."/>
            <person name="Nagy L.G."/>
            <person name="Martin F.M."/>
        </authorList>
    </citation>
    <scope>NUCLEOTIDE SEQUENCE</scope>
    <source>
        <strain evidence="1">P2</strain>
    </source>
</reference>
<organism evidence="1 2">
    <name type="scientific">Thelephora ganbajun</name>
    <name type="common">Ganba fungus</name>
    <dbReference type="NCBI Taxonomy" id="370292"/>
    <lineage>
        <taxon>Eukaryota</taxon>
        <taxon>Fungi</taxon>
        <taxon>Dikarya</taxon>
        <taxon>Basidiomycota</taxon>
        <taxon>Agaricomycotina</taxon>
        <taxon>Agaricomycetes</taxon>
        <taxon>Thelephorales</taxon>
        <taxon>Thelephoraceae</taxon>
        <taxon>Thelephora</taxon>
    </lineage>
</organism>
<gene>
    <name evidence="1" type="ORF">BDM02DRAFT_3113486</name>
</gene>
<protein>
    <submittedName>
        <fullName evidence="1">Uncharacterized protein</fullName>
    </submittedName>
</protein>
<sequence length="287" mass="31641">MLSRTLLPTLRFSCRPGQLATRSHLTAAWQTKPSSGVLQTFSPSRSWNATHRGWTSGGRSSFNAPRPPRFGFWQQISQRINRIPSYVVFWGIFGINGAVFALWQVANTQYQQSGDPSLLGFMFQHFTTSAWNVNNGRIWTLITSSFSQRDVGHLLFNGISYYFTVPLILSVLGNTGFLALYLGAGFVASVSSLWWHSSVKKNPRYSSLGASGALYGVLSFFACLAPRATFLIFGIIPCPAWLCISGIFVWDGYSALAGSRQGTDTAGHIGGLLGGIGYYILRMRLRI</sequence>
<reference evidence="1" key="2">
    <citation type="journal article" date="2020" name="Nat. Commun.">
        <title>Large-scale genome sequencing of mycorrhizal fungi provides insights into the early evolution of symbiotic traits.</title>
        <authorList>
            <person name="Miyauchi S."/>
            <person name="Kiss E."/>
            <person name="Kuo A."/>
            <person name="Drula E."/>
            <person name="Kohler A."/>
            <person name="Sanchez-Garcia M."/>
            <person name="Morin E."/>
            <person name="Andreopoulos B."/>
            <person name="Barry K.W."/>
            <person name="Bonito G."/>
            <person name="Buee M."/>
            <person name="Carver A."/>
            <person name="Chen C."/>
            <person name="Cichocki N."/>
            <person name="Clum A."/>
            <person name="Culley D."/>
            <person name="Crous P.W."/>
            <person name="Fauchery L."/>
            <person name="Girlanda M."/>
            <person name="Hayes R.D."/>
            <person name="Keri Z."/>
            <person name="LaButti K."/>
            <person name="Lipzen A."/>
            <person name="Lombard V."/>
            <person name="Magnuson J."/>
            <person name="Maillard F."/>
            <person name="Murat C."/>
            <person name="Nolan M."/>
            <person name="Ohm R.A."/>
            <person name="Pangilinan J."/>
            <person name="Pereira M.F."/>
            <person name="Perotto S."/>
            <person name="Peter M."/>
            <person name="Pfister S."/>
            <person name="Riley R."/>
            <person name="Sitrit Y."/>
            <person name="Stielow J.B."/>
            <person name="Szollosi G."/>
            <person name="Zifcakova L."/>
            <person name="Stursova M."/>
            <person name="Spatafora J.W."/>
            <person name="Tedersoo L."/>
            <person name="Vaario L.M."/>
            <person name="Yamada A."/>
            <person name="Yan M."/>
            <person name="Wang P."/>
            <person name="Xu J."/>
            <person name="Bruns T."/>
            <person name="Baldrian P."/>
            <person name="Vilgalys R."/>
            <person name="Dunand C."/>
            <person name="Henrissat B."/>
            <person name="Grigoriev I.V."/>
            <person name="Hibbett D."/>
            <person name="Nagy L.G."/>
            <person name="Martin F.M."/>
        </authorList>
    </citation>
    <scope>NUCLEOTIDE SEQUENCE</scope>
    <source>
        <strain evidence="1">P2</strain>
    </source>
</reference>
<dbReference type="Proteomes" id="UP000886501">
    <property type="component" value="Unassembled WGS sequence"/>
</dbReference>
<accession>A0ACB6ZJP0</accession>
<dbReference type="EMBL" id="MU117995">
    <property type="protein sequence ID" value="KAF9649646.1"/>
    <property type="molecule type" value="Genomic_DNA"/>
</dbReference>
<evidence type="ECO:0000313" key="1">
    <source>
        <dbReference type="EMBL" id="KAF9649646.1"/>
    </source>
</evidence>
<comment type="caution">
    <text evidence="1">The sequence shown here is derived from an EMBL/GenBank/DDBJ whole genome shotgun (WGS) entry which is preliminary data.</text>
</comment>
<proteinExistence type="predicted"/>
<name>A0ACB6ZJP0_THEGA</name>
<keyword evidence="2" id="KW-1185">Reference proteome</keyword>
<evidence type="ECO:0000313" key="2">
    <source>
        <dbReference type="Proteomes" id="UP000886501"/>
    </source>
</evidence>